<feature type="active site" description="Proton donor; for dehydratase activity" evidence="6">
    <location>
        <position position="1183"/>
    </location>
</feature>
<evidence type="ECO:0000256" key="2">
    <source>
        <dbReference type="ARBA" id="ARBA00022553"/>
    </source>
</evidence>
<keyword evidence="4" id="KW-0560">Oxidoreductase</keyword>
<dbReference type="Proteomes" id="UP001408356">
    <property type="component" value="Unassembled WGS sequence"/>
</dbReference>
<keyword evidence="10" id="KW-1185">Reference proteome</keyword>
<dbReference type="SMART" id="SM00826">
    <property type="entry name" value="PKS_DH"/>
    <property type="match status" value="1"/>
</dbReference>
<evidence type="ECO:0000256" key="4">
    <source>
        <dbReference type="ARBA" id="ARBA00023002"/>
    </source>
</evidence>
<dbReference type="PROSITE" id="PS52019">
    <property type="entry name" value="PKS_MFAS_DH"/>
    <property type="match status" value="1"/>
</dbReference>
<feature type="domain" description="PKS/mFAS DH" evidence="8">
    <location>
        <begin position="971"/>
        <end position="1277"/>
    </location>
</feature>
<evidence type="ECO:0000256" key="1">
    <source>
        <dbReference type="ARBA" id="ARBA00022450"/>
    </source>
</evidence>
<dbReference type="PANTHER" id="PTHR43775:SF18">
    <property type="entry name" value="ENZYME, PUTATIVE (JCVI)-RELATED"/>
    <property type="match status" value="1"/>
</dbReference>
<organism evidence="9 10">
    <name type="scientific">Seiridium unicorne</name>
    <dbReference type="NCBI Taxonomy" id="138068"/>
    <lineage>
        <taxon>Eukaryota</taxon>
        <taxon>Fungi</taxon>
        <taxon>Dikarya</taxon>
        <taxon>Ascomycota</taxon>
        <taxon>Pezizomycotina</taxon>
        <taxon>Sordariomycetes</taxon>
        <taxon>Xylariomycetidae</taxon>
        <taxon>Amphisphaeriales</taxon>
        <taxon>Sporocadaceae</taxon>
        <taxon>Seiridium</taxon>
    </lineage>
</organism>
<dbReference type="SUPFAM" id="SSF55048">
    <property type="entry name" value="Probable ACP-binding domain of malonyl-CoA ACP transacylase"/>
    <property type="match status" value="1"/>
</dbReference>
<keyword evidence="2" id="KW-0597">Phosphoprotein</keyword>
<dbReference type="PROSITE" id="PS52004">
    <property type="entry name" value="KS3_2"/>
    <property type="match status" value="1"/>
</dbReference>
<dbReference type="Pfam" id="PF08659">
    <property type="entry name" value="KR"/>
    <property type="match status" value="1"/>
</dbReference>
<dbReference type="SMART" id="SM00829">
    <property type="entry name" value="PKS_ER"/>
    <property type="match status" value="1"/>
</dbReference>
<reference evidence="9 10" key="1">
    <citation type="journal article" date="2024" name="J. Plant Pathol.">
        <title>Sequence and assembly of the genome of Seiridium unicorne, isolate CBS 538.82, causal agent of cypress canker disease.</title>
        <authorList>
            <person name="Scali E."/>
            <person name="Rocca G.D."/>
            <person name="Danti R."/>
            <person name="Garbelotto M."/>
            <person name="Barberini S."/>
            <person name="Baroncelli R."/>
            <person name="Emiliani G."/>
        </authorList>
    </citation>
    <scope>NUCLEOTIDE SEQUENCE [LARGE SCALE GENOMIC DNA]</scope>
    <source>
        <strain evidence="9 10">BM-138-508</strain>
    </source>
</reference>
<dbReference type="InterPro" id="IPR014031">
    <property type="entry name" value="Ketoacyl_synth_C"/>
</dbReference>
<accession>A0ABR2ULS4</accession>
<evidence type="ECO:0000256" key="5">
    <source>
        <dbReference type="ARBA" id="ARBA00023268"/>
    </source>
</evidence>
<dbReference type="SMART" id="SM00822">
    <property type="entry name" value="PKS_KR"/>
    <property type="match status" value="1"/>
</dbReference>
<dbReference type="PANTHER" id="PTHR43775">
    <property type="entry name" value="FATTY ACID SYNTHASE"/>
    <property type="match status" value="1"/>
</dbReference>
<proteinExistence type="predicted"/>
<dbReference type="InterPro" id="IPR014043">
    <property type="entry name" value="Acyl_transferase_dom"/>
</dbReference>
<dbReference type="InterPro" id="IPR050091">
    <property type="entry name" value="PKS_NRPS_Biosynth_Enz"/>
</dbReference>
<dbReference type="Pfam" id="PF08240">
    <property type="entry name" value="ADH_N"/>
    <property type="match status" value="1"/>
</dbReference>
<dbReference type="Pfam" id="PF21089">
    <property type="entry name" value="PKS_DH_N"/>
    <property type="match status" value="1"/>
</dbReference>
<dbReference type="PROSITE" id="PS00606">
    <property type="entry name" value="KS3_1"/>
    <property type="match status" value="1"/>
</dbReference>
<dbReference type="InterPro" id="IPR013154">
    <property type="entry name" value="ADH-like_N"/>
</dbReference>
<evidence type="ECO:0000313" key="10">
    <source>
        <dbReference type="Proteomes" id="UP001408356"/>
    </source>
</evidence>
<evidence type="ECO:0000259" key="8">
    <source>
        <dbReference type="PROSITE" id="PS52019"/>
    </source>
</evidence>
<dbReference type="Gene3D" id="3.40.50.720">
    <property type="entry name" value="NAD(P)-binding Rossmann-like Domain"/>
    <property type="match status" value="3"/>
</dbReference>
<dbReference type="Gene3D" id="3.40.366.10">
    <property type="entry name" value="Malonyl-Coenzyme A Acyl Carrier Protein, domain 2"/>
    <property type="match status" value="1"/>
</dbReference>
<dbReference type="SUPFAM" id="SSF51735">
    <property type="entry name" value="NAD(P)-binding Rossmann-fold domains"/>
    <property type="match status" value="3"/>
</dbReference>
<dbReference type="Gene3D" id="3.30.70.3290">
    <property type="match status" value="1"/>
</dbReference>
<dbReference type="InterPro" id="IPR013968">
    <property type="entry name" value="PKS_KR"/>
</dbReference>
<dbReference type="InterPro" id="IPR049551">
    <property type="entry name" value="PKS_DH_C"/>
</dbReference>
<dbReference type="InterPro" id="IPR016035">
    <property type="entry name" value="Acyl_Trfase/lysoPLipase"/>
</dbReference>
<evidence type="ECO:0000313" key="9">
    <source>
        <dbReference type="EMBL" id="KAK9415512.1"/>
    </source>
</evidence>
<dbReference type="Pfam" id="PF16197">
    <property type="entry name" value="KAsynt_C_assoc"/>
    <property type="match status" value="1"/>
</dbReference>
<feature type="region of interest" description="C-terminal hotdog fold" evidence="6">
    <location>
        <begin position="1119"/>
        <end position="1277"/>
    </location>
</feature>
<dbReference type="SMART" id="SM00825">
    <property type="entry name" value="PKS_KS"/>
    <property type="match status" value="1"/>
</dbReference>
<dbReference type="SUPFAM" id="SSF52151">
    <property type="entry name" value="FabD/lysophospholipase-like"/>
    <property type="match status" value="1"/>
</dbReference>
<dbReference type="SUPFAM" id="SSF50129">
    <property type="entry name" value="GroES-like"/>
    <property type="match status" value="1"/>
</dbReference>
<dbReference type="Pfam" id="PF14765">
    <property type="entry name" value="PS-DH"/>
    <property type="match status" value="1"/>
</dbReference>
<dbReference type="InterPro" id="IPR049900">
    <property type="entry name" value="PKS_mFAS_DH"/>
</dbReference>
<name>A0ABR2ULS4_9PEZI</name>
<comment type="caution">
    <text evidence="9">The sequence shown here is derived from an EMBL/GenBank/DDBJ whole genome shotgun (WGS) entry which is preliminary data.</text>
</comment>
<dbReference type="InterPro" id="IPR042104">
    <property type="entry name" value="PKS_dehydratase_sf"/>
</dbReference>
<dbReference type="CDD" id="cd05195">
    <property type="entry name" value="enoyl_red"/>
    <property type="match status" value="1"/>
</dbReference>
<dbReference type="SUPFAM" id="SSF53901">
    <property type="entry name" value="Thiolase-like"/>
    <property type="match status" value="1"/>
</dbReference>
<dbReference type="Gene3D" id="1.10.1200.10">
    <property type="entry name" value="ACP-like"/>
    <property type="match status" value="1"/>
</dbReference>
<sequence>MDPYHHEPANVRPMDVYNETNGEHIIPNDSKIHQCQSEVPIAIVGMACRLPGHGMTPKDLWEFVTSGKVADITPPSNRFSLHGHYDGSQKPNTMKTPGAMFMEDVDPAAFDAQFFQVNSPDACSMDPQQRVFMEVAYECLENAGIPKERVEGTRLGCIVGASAVDYHDMACRDPEDRTYSPTIGCGRALLSNRVSHFLNAHGPSITVDTACSSGLTALQLACLYLRGNEADSMLVGGVNMYLSPERNQDMGAMRETASSTGYCHSFDAKADGYVIAEAVNSVLLKRFDDAVRDGDPIRGIIRGVAVNSAGKTTGIAMPNAKAQEAVIRDAYQIARIPASEMPQTGYVECHGTGTRVGDPIEVQGLSSAFNKADRRSPIFLGSVKSNIGHSEAAAGLSSIIKVVLSIENAVIPGTASFDMPNPGIDFNKSCFKISKATIPWPAHSKLRASVNSFGFGGANAHAVLESPKYLLGTHSPCYRSCYLSTKDIQENFFREDHGLTPAKLSSRPLLLVLSANDEDSLKAYATSLVSCLINPAVQASTSDLTYTLSERRSRLRHRAYAVIREPNVTKESFTFVKRLPTAPVVAFAFTGQGAQWPMMGKALLKNYQEARETVKGLDAFLRQLPCPPDFMLFDELTQNREASALRRPEVSQPLVTAVQLAYINILLSWGIRPSFVVGHSSGEIAAAYACGYISAEGAIKLAYLRGLAVQQTSDGSQLGMLAVGLSVDALGTYIDSQDEAVQIACLNSPSSITVSGTLPALEVLQSRLKEAGHFARLLQVDVAYHSDHMQSASSTYGEKLRATWDPSSDQKASETNIRMFSSVTGAEITVPPDITYWQRNLVAQVNFEMAVRQMIQPKTGPNVFIEIGPSNTLSSPIQEIFRTAVDQGAEMRYISVAKRNYDTDTLLYKVPGLIFGLGGSVDIAAANQYKSKEAAPRFLIDLPNYAWNHSKKYWKESLASKDWRQRPFVKHDLLGSKVPGTNWSNPTWRNRIQVADLPWLMDHKIGDQVVFPASGYICMAIEAMYQTNFVSRWKGVEPKNCVFRLRDAKFSRALVLDASESTIINLSLAPMGGSDDSWHEFRVTSMKSDTWHHHATGLVRIESGHTEFEHYVMPITPLRNPTSCQHWYNDMREIGMNFGPAFQTQLAVEYTSGSRTSRSMVSLTLPASKWQQSGYMLHPASMDGCFQAASFVLAQAQIYTISAAMVPFGLDELTLPFSTQQHSEALASAHTEYNGVGREESFKNYSLSCTLRQPDTGSLLLELKGLRLTEIDSSRTSSLSHTYTQVCWEADVTLLSESGWRKIEREITEGCSNRFKGRSTAIARKLVHMTAHQKPDLQVLEVNLDYPDSSCLLLDQHNEGPLETSQSLGMSRYIYCSNNASTVAAVEERHSTDGRADYTLHDFSTSTLTMDRNFDVALIRVSPCEMHKLLSALKNIRSSLGKHFIALIIGNELSTEGMNTVLNQSGFHTVACLEIGTIVRSLQYATLDISKNITLFKMGEHQTHPFELELRKSNWNIRHLTVESDIRWRERITILDEPETSVMASVNQQHFKMLQKLIRSECNILWVTKGAQMQVDNPDSAIVHGLLRVIRNESPGLNLITLDVDGFVGDAALTAVEKCLKMLNREDPMEQRQDSEFVERGGVTYISRVLPDSRTNMAVEQVHARRGFQPLNFHDDSRVIRLYAEQVGSIESLHYHEIAPKPETLDGDRVEIKVEAAGVNFKDVAITLGLIPENEHLLGGEGSGVVTRVAPGVSNVKLGQRVAFFERGSFGNTITTTTKLLQRIPDTMTFVEAATIPCAFMTSMHCLFNLGGVKAGDRVLIHSATGGVGIAAIQLCQYVGATVFATVGSQEKQDFLVSSFRIPHERIFSSRTRAFAKQILNHTDGRGVDFILNSLTGDLLDESWRIIADGGTMVEIGKKDILDKGLLSMGPFIRNATFRSFDLSYKEMDDDRKAYLLSEIFRLLRQGSLKPISPIHQFSFAEIPAALRYIGSAKHIGKLVITDNSASVAYLHVRPPRTLLRLKEDVTYLVIGGLRGLCGTIALSLASNGARHLAIMSRSIHDDPGSQKIKEDIQAQGCRVSFVRGDVTQLEDVRDVFRTTTPPICGVIQGAMVLRDRTFDSMTLEEFHEAMNCKVQGTWNIHNVSLEQSSSLDFFTLLSSVSGVCGNKGQANYAAANTFLDAFAVYRRSLKLNACSISLGVANNRGYLAEHQNLRQNFDSAIWYGIGEKLLRQILDYSIQQQKPDASGLSGTAHLITGIQVPQPRDSHLLYDPRFSALLSRDSGVERQQSKDGSQDVRALLLALRSKADAKTVLGLMIEVCDSYLVKSLRMSTSLDPTRPLSDYGVDSLVAVEFRGRFFAKFHLRKGPGTNRTLKCVVGVETGPLHCATQDVLEKLAIDRGFGTKTRRQVDEFG</sequence>
<dbReference type="SMART" id="SM00827">
    <property type="entry name" value="PKS_AT"/>
    <property type="match status" value="1"/>
</dbReference>
<dbReference type="InterPro" id="IPR020807">
    <property type="entry name" value="PKS_DH"/>
</dbReference>
<keyword evidence="5" id="KW-0511">Multifunctional enzyme</keyword>
<evidence type="ECO:0000259" key="7">
    <source>
        <dbReference type="PROSITE" id="PS52004"/>
    </source>
</evidence>
<dbReference type="Pfam" id="PF02801">
    <property type="entry name" value="Ketoacyl-synt_C"/>
    <property type="match status" value="1"/>
</dbReference>
<dbReference type="InterPro" id="IPR056501">
    <property type="entry name" value="NAD-bd_HRPKS_sdrA"/>
</dbReference>
<dbReference type="Gene3D" id="3.90.180.10">
    <property type="entry name" value="Medium-chain alcohol dehydrogenases, catalytic domain"/>
    <property type="match status" value="1"/>
</dbReference>
<dbReference type="Gene3D" id="3.10.129.110">
    <property type="entry name" value="Polyketide synthase dehydratase"/>
    <property type="match status" value="1"/>
</dbReference>
<dbReference type="InterPro" id="IPR020843">
    <property type="entry name" value="ER"/>
</dbReference>
<dbReference type="InterPro" id="IPR001227">
    <property type="entry name" value="Ac_transferase_dom_sf"/>
</dbReference>
<feature type="region of interest" description="N-terminal hotdog fold" evidence="6">
    <location>
        <begin position="971"/>
        <end position="1106"/>
    </location>
</feature>
<evidence type="ECO:0000256" key="3">
    <source>
        <dbReference type="ARBA" id="ARBA00022679"/>
    </source>
</evidence>
<dbReference type="InterPro" id="IPR057326">
    <property type="entry name" value="KR_dom"/>
</dbReference>
<protein>
    <submittedName>
        <fullName evidence="9">Polyketide synthase</fullName>
    </submittedName>
</protein>
<feature type="domain" description="Ketosynthase family 3 (KS3)" evidence="7">
    <location>
        <begin position="38"/>
        <end position="466"/>
    </location>
</feature>
<keyword evidence="3" id="KW-0808">Transferase</keyword>
<dbReference type="Pfam" id="PF13602">
    <property type="entry name" value="ADH_zinc_N_2"/>
    <property type="match status" value="1"/>
</dbReference>
<feature type="active site" description="Proton acceptor; for dehydratase activity" evidence="6">
    <location>
        <position position="1003"/>
    </location>
</feature>
<dbReference type="InterPro" id="IPR016036">
    <property type="entry name" value="Malonyl_transacylase_ACP-bd"/>
</dbReference>
<dbReference type="CDD" id="cd00833">
    <property type="entry name" value="PKS"/>
    <property type="match status" value="1"/>
</dbReference>
<dbReference type="InterPro" id="IPR032821">
    <property type="entry name" value="PKS_assoc"/>
</dbReference>
<dbReference type="InterPro" id="IPR011032">
    <property type="entry name" value="GroES-like_sf"/>
</dbReference>
<dbReference type="InterPro" id="IPR036736">
    <property type="entry name" value="ACP-like_sf"/>
</dbReference>
<dbReference type="InterPro" id="IPR018201">
    <property type="entry name" value="Ketoacyl_synth_AS"/>
</dbReference>
<keyword evidence="1" id="KW-0596">Phosphopantetheine</keyword>
<gene>
    <name evidence="9" type="ORF">SUNI508_10352</name>
</gene>
<dbReference type="InterPro" id="IPR016039">
    <property type="entry name" value="Thiolase-like"/>
</dbReference>
<dbReference type="Pfam" id="PF00109">
    <property type="entry name" value="ketoacyl-synt"/>
    <property type="match status" value="1"/>
</dbReference>
<dbReference type="InterPro" id="IPR014030">
    <property type="entry name" value="Ketoacyl_synth_N"/>
</dbReference>
<dbReference type="EMBL" id="JARVKF010000415">
    <property type="protein sequence ID" value="KAK9415512.1"/>
    <property type="molecule type" value="Genomic_DNA"/>
</dbReference>
<evidence type="ECO:0000256" key="6">
    <source>
        <dbReference type="PROSITE-ProRule" id="PRU01363"/>
    </source>
</evidence>
<dbReference type="InterPro" id="IPR049552">
    <property type="entry name" value="PKS_DH_N"/>
</dbReference>
<dbReference type="Pfam" id="PF00698">
    <property type="entry name" value="Acyl_transf_1"/>
    <property type="match status" value="1"/>
</dbReference>
<dbReference type="InterPro" id="IPR036291">
    <property type="entry name" value="NAD(P)-bd_dom_sf"/>
</dbReference>
<dbReference type="Gene3D" id="3.40.47.10">
    <property type="match status" value="1"/>
</dbReference>
<dbReference type="Pfam" id="PF23114">
    <property type="entry name" value="NAD-bd_HRPKS_sdrA"/>
    <property type="match status" value="1"/>
</dbReference>
<dbReference type="InterPro" id="IPR020841">
    <property type="entry name" value="PKS_Beta-ketoAc_synthase_dom"/>
</dbReference>